<protein>
    <submittedName>
        <fullName evidence="1">Uncharacterized protein</fullName>
    </submittedName>
</protein>
<feature type="non-terminal residue" evidence="1">
    <location>
        <position position="67"/>
    </location>
</feature>
<sequence length="67" mass="8074">MRRRPVGGDGMKKHPKKYLKVHDVEAFGKEMLRTFFVEVLIYGNTTEQAYSREQWGYKWYVNTEHVH</sequence>
<gene>
    <name evidence="1" type="ORF">TELCIR_14714</name>
</gene>
<organism evidence="1 2">
    <name type="scientific">Teladorsagia circumcincta</name>
    <name type="common">Brown stomach worm</name>
    <name type="synonym">Ostertagia circumcincta</name>
    <dbReference type="NCBI Taxonomy" id="45464"/>
    <lineage>
        <taxon>Eukaryota</taxon>
        <taxon>Metazoa</taxon>
        <taxon>Ecdysozoa</taxon>
        <taxon>Nematoda</taxon>
        <taxon>Chromadorea</taxon>
        <taxon>Rhabditida</taxon>
        <taxon>Rhabditina</taxon>
        <taxon>Rhabditomorpha</taxon>
        <taxon>Strongyloidea</taxon>
        <taxon>Trichostrongylidae</taxon>
        <taxon>Teladorsagia</taxon>
    </lineage>
</organism>
<dbReference type="EMBL" id="KZ350634">
    <property type="protein sequence ID" value="PIO63680.1"/>
    <property type="molecule type" value="Genomic_DNA"/>
</dbReference>
<dbReference type="AlphaFoldDB" id="A0A2G9U2E3"/>
<reference evidence="1 2" key="1">
    <citation type="submission" date="2015-09" db="EMBL/GenBank/DDBJ databases">
        <title>Draft genome of the parasitic nematode Teladorsagia circumcincta isolate WARC Sus (inbred).</title>
        <authorList>
            <person name="Mitreva M."/>
        </authorList>
    </citation>
    <scope>NUCLEOTIDE SEQUENCE [LARGE SCALE GENOMIC DNA]</scope>
    <source>
        <strain evidence="1 2">S</strain>
    </source>
</reference>
<accession>A0A2G9U2E3</accession>
<evidence type="ECO:0000313" key="2">
    <source>
        <dbReference type="Proteomes" id="UP000230423"/>
    </source>
</evidence>
<keyword evidence="2" id="KW-1185">Reference proteome</keyword>
<dbReference type="Proteomes" id="UP000230423">
    <property type="component" value="Unassembled WGS sequence"/>
</dbReference>
<proteinExistence type="predicted"/>
<name>A0A2G9U2E3_TELCI</name>
<evidence type="ECO:0000313" key="1">
    <source>
        <dbReference type="EMBL" id="PIO63680.1"/>
    </source>
</evidence>